<evidence type="ECO:0000256" key="7">
    <source>
        <dbReference type="ARBA" id="ARBA00023054"/>
    </source>
</evidence>
<evidence type="ECO:0000259" key="13">
    <source>
        <dbReference type="PROSITE" id="PS50006"/>
    </source>
</evidence>
<sequence length="394" mass="46155">LWGQEHKEQVTMSRKVKSSGYSKTNDDSSDELPYKDHKNRNRSKHKHRSDSAERTYDDYAESGREKSSRDRSRWEEKKSYHRDNNRDREQTTSKYQDDRKEDQNRSRQSDRPGSSQQQYRRDAQPSGSRDSQGGRDNYRRRSRSPFKPPTDRRPPSAPNQDRRDRPKMGRANIKEEKNKSDGEGNDHQWGKRRDDKVKQEQQDEDAPPVEKQKPDFGLSGKLTEETNKVNGVVIAYSEPPGARKPKRRWRLYPFKGEQALPTLYIHRQSCYLIGRDRKVCDLPVDHPSCSKQHAVLQYRLVPYERVDGTKSQRVRPYIIDLDSSNGTFVNNKKIDPKRYYELHEKDVLKFAFSSREYVLLHENSKEDNEEDEGLDASPAGKDRPAGVSVKEEEK</sequence>
<keyword evidence="9" id="KW-0508">mRNA splicing</keyword>
<keyword evidence="8" id="KW-0943">RNA-mediated gene silencing</keyword>
<dbReference type="GO" id="GO:0006397">
    <property type="term" value="P:mRNA processing"/>
    <property type="evidence" value="ECO:0007669"/>
    <property type="project" value="UniProtKB-KW"/>
</dbReference>
<dbReference type="FunFam" id="2.60.200.20:FF:000008">
    <property type="entry name" value="smad nuclear-interacting protein 1"/>
    <property type="match status" value="1"/>
</dbReference>
<organism evidence="14">
    <name type="scientific">Anopheles coluzzii</name>
    <name type="common">African malaria mosquito</name>
    <dbReference type="NCBI Taxonomy" id="1518534"/>
    <lineage>
        <taxon>Eukaryota</taxon>
        <taxon>Metazoa</taxon>
        <taxon>Ecdysozoa</taxon>
        <taxon>Arthropoda</taxon>
        <taxon>Hexapoda</taxon>
        <taxon>Insecta</taxon>
        <taxon>Pterygota</taxon>
        <taxon>Neoptera</taxon>
        <taxon>Endopterygota</taxon>
        <taxon>Diptera</taxon>
        <taxon>Nematocera</taxon>
        <taxon>Culicoidea</taxon>
        <taxon>Culicidae</taxon>
        <taxon>Anophelinae</taxon>
        <taxon>Anopheles</taxon>
    </lineage>
</organism>
<name>A0A8W7PF79_ANOCL</name>
<evidence type="ECO:0000256" key="11">
    <source>
        <dbReference type="ARBA" id="ARBA00055964"/>
    </source>
</evidence>
<dbReference type="SUPFAM" id="SSF49879">
    <property type="entry name" value="SMAD/FHA domain"/>
    <property type="match status" value="1"/>
</dbReference>
<dbReference type="PROSITE" id="PS50006">
    <property type="entry name" value="FHA_DOMAIN"/>
    <property type="match status" value="1"/>
</dbReference>
<dbReference type="GO" id="GO:0031047">
    <property type="term" value="P:regulatory ncRNA-mediated gene silencing"/>
    <property type="evidence" value="ECO:0007669"/>
    <property type="project" value="UniProtKB-KW"/>
</dbReference>
<dbReference type="CDD" id="cd22718">
    <property type="entry name" value="FHA_SNIP1"/>
    <property type="match status" value="1"/>
</dbReference>
<evidence type="ECO:0000256" key="4">
    <source>
        <dbReference type="ARBA" id="ARBA00022664"/>
    </source>
</evidence>
<dbReference type="AlphaFoldDB" id="A0A8W7PF79"/>
<evidence type="ECO:0000256" key="5">
    <source>
        <dbReference type="ARBA" id="ARBA00022728"/>
    </source>
</evidence>
<dbReference type="Gene3D" id="2.60.200.20">
    <property type="match status" value="1"/>
</dbReference>
<feature type="region of interest" description="Disordered" evidence="12">
    <location>
        <begin position="1"/>
        <end position="224"/>
    </location>
</feature>
<evidence type="ECO:0000256" key="3">
    <source>
        <dbReference type="ARBA" id="ARBA00022553"/>
    </source>
</evidence>
<evidence type="ECO:0000256" key="10">
    <source>
        <dbReference type="ARBA" id="ARBA00023242"/>
    </source>
</evidence>
<comment type="subcellular location">
    <subcellularLocation>
        <location evidence="1">Nucleus</location>
    </subcellularLocation>
</comment>
<dbReference type="InterPro" id="IPR000253">
    <property type="entry name" value="FHA_dom"/>
</dbReference>
<keyword evidence="5" id="KW-0747">Spliceosome</keyword>
<dbReference type="VEuPathDB" id="VectorBase:ACON2_030311"/>
<dbReference type="Proteomes" id="UP000075882">
    <property type="component" value="Unassembled WGS sequence"/>
</dbReference>
<keyword evidence="3" id="KW-0597">Phosphoprotein</keyword>
<evidence type="ECO:0000256" key="2">
    <source>
        <dbReference type="ARBA" id="ARBA00022499"/>
    </source>
</evidence>
<dbReference type="SMART" id="SM00240">
    <property type="entry name" value="FHA"/>
    <property type="match status" value="1"/>
</dbReference>
<evidence type="ECO:0000256" key="1">
    <source>
        <dbReference type="ARBA" id="ARBA00004123"/>
    </source>
</evidence>
<feature type="domain" description="FHA" evidence="13">
    <location>
        <begin position="271"/>
        <end position="334"/>
    </location>
</feature>
<feature type="compositionally biased region" description="Basic residues" evidence="12">
    <location>
        <begin position="37"/>
        <end position="48"/>
    </location>
</feature>
<dbReference type="Pfam" id="PF00498">
    <property type="entry name" value="FHA"/>
    <property type="match status" value="1"/>
</dbReference>
<feature type="compositionally biased region" description="Basic and acidic residues" evidence="12">
    <location>
        <begin position="49"/>
        <end position="110"/>
    </location>
</feature>
<keyword evidence="4" id="KW-0507">mRNA processing</keyword>
<dbReference type="InterPro" id="IPR008984">
    <property type="entry name" value="SMAD_FHA_dom_sf"/>
</dbReference>
<keyword evidence="7" id="KW-0175">Coiled coil</keyword>
<keyword evidence="10" id="KW-0539">Nucleus</keyword>
<evidence type="ECO:0000313" key="14">
    <source>
        <dbReference type="EnsemblMetazoa" id="ACOM030441-PA.1"/>
    </source>
</evidence>
<feature type="region of interest" description="Disordered" evidence="12">
    <location>
        <begin position="362"/>
        <end position="394"/>
    </location>
</feature>
<dbReference type="GO" id="GO:0005681">
    <property type="term" value="C:spliceosomal complex"/>
    <property type="evidence" value="ECO:0007669"/>
    <property type="project" value="UniProtKB-KW"/>
</dbReference>
<reference evidence="14" key="1">
    <citation type="submission" date="2022-08" db="UniProtKB">
        <authorList>
            <consortium name="EnsemblMetazoa"/>
        </authorList>
    </citation>
    <scope>IDENTIFICATION</scope>
</reference>
<dbReference type="InterPro" id="IPR050923">
    <property type="entry name" value="Cell_Proc_Reg/RNA_Proc"/>
</dbReference>
<dbReference type="PANTHER" id="PTHR23308">
    <property type="entry name" value="NUCLEAR INHIBITOR OF PROTEIN PHOSPHATASE-1"/>
    <property type="match status" value="1"/>
</dbReference>
<proteinExistence type="predicted"/>
<feature type="compositionally biased region" description="Basic and acidic residues" evidence="12">
    <location>
        <begin position="380"/>
        <end position="394"/>
    </location>
</feature>
<keyword evidence="2" id="KW-1017">Isopeptide bond</keyword>
<evidence type="ECO:0000256" key="8">
    <source>
        <dbReference type="ARBA" id="ARBA00023158"/>
    </source>
</evidence>
<dbReference type="GO" id="GO:0008380">
    <property type="term" value="P:RNA splicing"/>
    <property type="evidence" value="ECO:0007669"/>
    <property type="project" value="UniProtKB-KW"/>
</dbReference>
<feature type="compositionally biased region" description="Basic and acidic residues" evidence="12">
    <location>
        <begin position="149"/>
        <end position="201"/>
    </location>
</feature>
<keyword evidence="6" id="KW-0832">Ubl conjugation</keyword>
<dbReference type="EnsemblMetazoa" id="ACOM030441-RA">
    <property type="protein sequence ID" value="ACOM030441-PA.1"/>
    <property type="gene ID" value="ACOM030441"/>
</dbReference>
<protein>
    <recommendedName>
        <fullName evidence="13">FHA domain-containing protein</fullName>
    </recommendedName>
</protein>
<evidence type="ECO:0000256" key="9">
    <source>
        <dbReference type="ARBA" id="ARBA00023187"/>
    </source>
</evidence>
<evidence type="ECO:0000256" key="12">
    <source>
        <dbReference type="SAM" id="MobiDB-lite"/>
    </source>
</evidence>
<comment type="function">
    <text evidence="11">Required for pre-mRNA splicing as component of the spliceosome. As a component of the minor spliceosome, involved in the splicing of U12-type introns in pre-mRNAs. Down-regulates NF-kappa-B signaling by competing with RELA for CREBBP/EP300 binding. Involved in the microRNA (miRNA) biogenesis. May be involved in cyclin-D1/CCND1 mRNA stability through the SNARP complex which associates with both the 3'end of the CCND1 gene and its mRNA.</text>
</comment>
<accession>A0A8W7PF79</accession>
<evidence type="ECO:0000256" key="6">
    <source>
        <dbReference type="ARBA" id="ARBA00022843"/>
    </source>
</evidence>